<dbReference type="OrthoDB" id="3107793at2759"/>
<reference evidence="2 3" key="1">
    <citation type="journal article" date="2019" name="Nat. Ecol. Evol.">
        <title>Megaphylogeny resolves global patterns of mushroom evolution.</title>
        <authorList>
            <person name="Varga T."/>
            <person name="Krizsan K."/>
            <person name="Foldi C."/>
            <person name="Dima B."/>
            <person name="Sanchez-Garcia M."/>
            <person name="Sanchez-Ramirez S."/>
            <person name="Szollosi G.J."/>
            <person name="Szarkandi J.G."/>
            <person name="Papp V."/>
            <person name="Albert L."/>
            <person name="Andreopoulos W."/>
            <person name="Angelini C."/>
            <person name="Antonin V."/>
            <person name="Barry K.W."/>
            <person name="Bougher N.L."/>
            <person name="Buchanan P."/>
            <person name="Buyck B."/>
            <person name="Bense V."/>
            <person name="Catcheside P."/>
            <person name="Chovatia M."/>
            <person name="Cooper J."/>
            <person name="Damon W."/>
            <person name="Desjardin D."/>
            <person name="Finy P."/>
            <person name="Geml J."/>
            <person name="Haridas S."/>
            <person name="Hughes K."/>
            <person name="Justo A."/>
            <person name="Karasinski D."/>
            <person name="Kautmanova I."/>
            <person name="Kiss B."/>
            <person name="Kocsube S."/>
            <person name="Kotiranta H."/>
            <person name="LaButti K.M."/>
            <person name="Lechner B.E."/>
            <person name="Liimatainen K."/>
            <person name="Lipzen A."/>
            <person name="Lukacs Z."/>
            <person name="Mihaltcheva S."/>
            <person name="Morgado L.N."/>
            <person name="Niskanen T."/>
            <person name="Noordeloos M.E."/>
            <person name="Ohm R.A."/>
            <person name="Ortiz-Santana B."/>
            <person name="Ovrebo C."/>
            <person name="Racz N."/>
            <person name="Riley R."/>
            <person name="Savchenko A."/>
            <person name="Shiryaev A."/>
            <person name="Soop K."/>
            <person name="Spirin V."/>
            <person name="Szebenyi C."/>
            <person name="Tomsovsky M."/>
            <person name="Tulloss R.E."/>
            <person name="Uehling J."/>
            <person name="Grigoriev I.V."/>
            <person name="Vagvolgyi C."/>
            <person name="Papp T."/>
            <person name="Martin F.M."/>
            <person name="Miettinen O."/>
            <person name="Hibbett D.S."/>
            <person name="Nagy L.G."/>
        </authorList>
    </citation>
    <scope>NUCLEOTIDE SEQUENCE [LARGE SCALE GENOMIC DNA]</scope>
    <source>
        <strain evidence="2 3">FP101781</strain>
    </source>
</reference>
<evidence type="ECO:0000256" key="1">
    <source>
        <dbReference type="SAM" id="MobiDB-lite"/>
    </source>
</evidence>
<feature type="region of interest" description="Disordered" evidence="1">
    <location>
        <begin position="489"/>
        <end position="517"/>
    </location>
</feature>
<proteinExistence type="predicted"/>
<accession>A0A4Y7TQC9</accession>
<evidence type="ECO:0000313" key="2">
    <source>
        <dbReference type="EMBL" id="TEB36181.1"/>
    </source>
</evidence>
<feature type="region of interest" description="Disordered" evidence="1">
    <location>
        <begin position="351"/>
        <end position="404"/>
    </location>
</feature>
<dbReference type="AlphaFoldDB" id="A0A4Y7TQC9"/>
<dbReference type="Proteomes" id="UP000298030">
    <property type="component" value="Unassembled WGS sequence"/>
</dbReference>
<evidence type="ECO:0008006" key="4">
    <source>
        <dbReference type="Google" id="ProtNLM"/>
    </source>
</evidence>
<feature type="region of interest" description="Disordered" evidence="1">
    <location>
        <begin position="246"/>
        <end position="333"/>
    </location>
</feature>
<feature type="compositionally biased region" description="Polar residues" evidence="1">
    <location>
        <begin position="108"/>
        <end position="118"/>
    </location>
</feature>
<feature type="compositionally biased region" description="Basic and acidic residues" evidence="1">
    <location>
        <begin position="88"/>
        <end position="98"/>
    </location>
</feature>
<feature type="compositionally biased region" description="Low complexity" evidence="1">
    <location>
        <begin position="306"/>
        <end position="331"/>
    </location>
</feature>
<protein>
    <recommendedName>
        <fullName evidence="4">NYN domain-containing protein</fullName>
    </recommendedName>
</protein>
<evidence type="ECO:0000313" key="3">
    <source>
        <dbReference type="Proteomes" id="UP000298030"/>
    </source>
</evidence>
<organism evidence="2 3">
    <name type="scientific">Coprinellus micaceus</name>
    <name type="common">Glistening ink-cap mushroom</name>
    <name type="synonym">Coprinus micaceus</name>
    <dbReference type="NCBI Taxonomy" id="71717"/>
    <lineage>
        <taxon>Eukaryota</taxon>
        <taxon>Fungi</taxon>
        <taxon>Dikarya</taxon>
        <taxon>Basidiomycota</taxon>
        <taxon>Agaricomycotina</taxon>
        <taxon>Agaricomycetes</taxon>
        <taxon>Agaricomycetidae</taxon>
        <taxon>Agaricales</taxon>
        <taxon>Agaricineae</taxon>
        <taxon>Psathyrellaceae</taxon>
        <taxon>Coprinellus</taxon>
    </lineage>
</organism>
<comment type="caution">
    <text evidence="2">The sequence shown here is derived from an EMBL/GenBank/DDBJ whole genome shotgun (WGS) entry which is preliminary data.</text>
</comment>
<keyword evidence="3" id="KW-1185">Reference proteome</keyword>
<sequence>MLAYAFDKSPADTVLIIITADPTHAYGLSILRMRSYRIALLTPERTASSALMSQVTVTYNWTYNEVGEDTAHPPPSPRIRSKGKGKARSKDEQCERTAADYGVAWTQRAPNTGPSCSHNKAPESDGTKTYSPPDLTEVNIADYLPEAPLAQEYKKLEEQASPDPTGPEALEELNTWEEDGVILSVPDTDNEDEDVAVAIALSEAEREAELLGQEEKDLNLALAQSMLDITALGDVGGGALDGPVATTSKVTLEPGPDSIHRPELGNSPSHAALAQDSPPEEPPAYTARHYEPLSPRFMQPSEKLAPSHPQSGSGSPVSSTSSSGSSPTQPSFRPTFIQESELVDDSRSASFPIASPLTEPSPPQIISEGSTHPFAPNEPDASGQASPLSSTPESTPPIVHPSDTEVPTHYQVLLDVMREYREKGVISVRRAFLGEQLPKRHPNVYAQAGVEAAGKRLKSYVDNAIAIGILMRESEENVSLALAHIQPARVPNPSGEPGLSKTTPIAEGTHRAPSKRKGVPSHFGVLLDVMEELRDGGRVTSVSRGYLGYILPERQPDVYILAGVASASKPSRKYIDTAIGLGIVLRESDEYVALPTPQIPAHFITLVLFMREQHVAGAETVRRMTLGAELPKRDVNIYAHAGLGAASKPLKKYVDAAIDSGILVRVTEEHVALERLYR</sequence>
<dbReference type="EMBL" id="QPFP01000006">
    <property type="protein sequence ID" value="TEB36181.1"/>
    <property type="molecule type" value="Genomic_DNA"/>
</dbReference>
<gene>
    <name evidence="2" type="ORF">FA13DRAFT_1233714</name>
</gene>
<feature type="region of interest" description="Disordered" evidence="1">
    <location>
        <begin position="67"/>
        <end position="134"/>
    </location>
</feature>
<name>A0A4Y7TQC9_COPMI</name>